<dbReference type="OrthoDB" id="9804442at2"/>
<dbReference type="Pfam" id="PF00293">
    <property type="entry name" value="NUDIX"/>
    <property type="match status" value="1"/>
</dbReference>
<evidence type="ECO:0000256" key="2">
    <source>
        <dbReference type="ARBA" id="ARBA00022801"/>
    </source>
</evidence>
<protein>
    <submittedName>
        <fullName evidence="4">ADP-ribose pyrophosphatase YjhB (NUDIX family)</fullName>
    </submittedName>
</protein>
<reference evidence="4 5" key="1">
    <citation type="submission" date="2019-02" db="EMBL/GenBank/DDBJ databases">
        <title>Genomic Encyclopedia of Type Strains, Phase IV (KMG-IV): sequencing the most valuable type-strain genomes for metagenomic binning, comparative biology and taxonomic classification.</title>
        <authorList>
            <person name="Goeker M."/>
        </authorList>
    </citation>
    <scope>NUCLEOTIDE SEQUENCE [LARGE SCALE GENOMIC DNA]</scope>
    <source>
        <strain evidence="4 5">DSM 23814</strain>
    </source>
</reference>
<comment type="caution">
    <text evidence="4">The sequence shown here is derived from an EMBL/GenBank/DDBJ whole genome shotgun (WGS) entry which is preliminary data.</text>
</comment>
<dbReference type="PANTHER" id="PTHR43046">
    <property type="entry name" value="GDP-MANNOSE MANNOSYL HYDROLASE"/>
    <property type="match status" value="1"/>
</dbReference>
<gene>
    <name evidence="4" type="ORF">EV681_1383</name>
</gene>
<feature type="domain" description="Nudix hydrolase" evidence="3">
    <location>
        <begin position="18"/>
        <end position="148"/>
    </location>
</feature>
<keyword evidence="5" id="KW-1185">Reference proteome</keyword>
<dbReference type="InterPro" id="IPR000086">
    <property type="entry name" value="NUDIX_hydrolase_dom"/>
</dbReference>
<dbReference type="Gene3D" id="3.90.79.10">
    <property type="entry name" value="Nucleoside Triphosphate Pyrophosphohydrolase"/>
    <property type="match status" value="1"/>
</dbReference>
<keyword evidence="2" id="KW-0378">Hydrolase</keyword>
<dbReference type="RefSeq" id="WP_130303576.1">
    <property type="nucleotide sequence ID" value="NZ_SHKO01000001.1"/>
</dbReference>
<dbReference type="AlphaFoldDB" id="A0A4Q7VSW4"/>
<dbReference type="SUPFAM" id="SSF55811">
    <property type="entry name" value="Nudix"/>
    <property type="match status" value="1"/>
</dbReference>
<dbReference type="EMBL" id="SHKO01000001">
    <property type="protein sequence ID" value="RZT99592.1"/>
    <property type="molecule type" value="Genomic_DNA"/>
</dbReference>
<name>A0A4Q7VSW4_9BURK</name>
<dbReference type="PROSITE" id="PS51462">
    <property type="entry name" value="NUDIX"/>
    <property type="match status" value="1"/>
</dbReference>
<accession>A0A4Q7VSW4</accession>
<evidence type="ECO:0000259" key="3">
    <source>
        <dbReference type="PROSITE" id="PS51462"/>
    </source>
</evidence>
<evidence type="ECO:0000313" key="4">
    <source>
        <dbReference type="EMBL" id="RZT99592.1"/>
    </source>
</evidence>
<proteinExistence type="predicted"/>
<dbReference type="InterPro" id="IPR015797">
    <property type="entry name" value="NUDIX_hydrolase-like_dom_sf"/>
</dbReference>
<dbReference type="CDD" id="cd04676">
    <property type="entry name" value="NUDIX_Hydrolase"/>
    <property type="match status" value="1"/>
</dbReference>
<sequence length="157" mass="17522">MLSDYLWNLRAKIGNELIQLPSVAAVILNANDQILLQEKDAAQEWSLPSSVIELAETPQQALTRLVRQDTGLELLSSQLLDVFGGKAFRYIYPNGDEVEYTVIVFYCVTEGQLSAPDGQTGALRYFSRSQMPTLAFPYPREVLFRHSRANPSAATPD</sequence>
<dbReference type="PANTHER" id="PTHR43046:SF2">
    <property type="entry name" value="8-OXO-DGTP DIPHOSPHATASE-RELATED"/>
    <property type="match status" value="1"/>
</dbReference>
<comment type="cofactor">
    <cofactor evidence="1">
        <name>Mg(2+)</name>
        <dbReference type="ChEBI" id="CHEBI:18420"/>
    </cofactor>
</comment>
<dbReference type="GO" id="GO:0016787">
    <property type="term" value="F:hydrolase activity"/>
    <property type="evidence" value="ECO:0007669"/>
    <property type="project" value="UniProtKB-KW"/>
</dbReference>
<evidence type="ECO:0000313" key="5">
    <source>
        <dbReference type="Proteomes" id="UP000293398"/>
    </source>
</evidence>
<dbReference type="Proteomes" id="UP000293398">
    <property type="component" value="Unassembled WGS sequence"/>
</dbReference>
<organism evidence="4 5">
    <name type="scientific">Advenella incenata</name>
    <dbReference type="NCBI Taxonomy" id="267800"/>
    <lineage>
        <taxon>Bacteria</taxon>
        <taxon>Pseudomonadati</taxon>
        <taxon>Pseudomonadota</taxon>
        <taxon>Betaproteobacteria</taxon>
        <taxon>Burkholderiales</taxon>
        <taxon>Alcaligenaceae</taxon>
    </lineage>
</organism>
<evidence type="ECO:0000256" key="1">
    <source>
        <dbReference type="ARBA" id="ARBA00001946"/>
    </source>
</evidence>